<evidence type="ECO:0000259" key="2">
    <source>
        <dbReference type="Pfam" id="PF09335"/>
    </source>
</evidence>
<reference evidence="3 4" key="1">
    <citation type="journal article" date="2016" name="Genome Announc.">
        <title>First Complete Genome Sequence of a Subdivision 6 Acidobacterium Strain.</title>
        <authorList>
            <person name="Huang S."/>
            <person name="Vieira S."/>
            <person name="Bunk B."/>
            <person name="Riedel T."/>
            <person name="Sproer C."/>
            <person name="Overmann J."/>
        </authorList>
    </citation>
    <scope>NUCLEOTIDE SEQUENCE [LARGE SCALE GENOMIC DNA]</scope>
    <source>
        <strain evidence="4">DSM 100886 HEG_-6_39</strain>
    </source>
</reference>
<feature type="transmembrane region" description="Helical" evidence="1">
    <location>
        <begin position="120"/>
        <end position="141"/>
    </location>
</feature>
<dbReference type="Pfam" id="PF09335">
    <property type="entry name" value="VTT_dom"/>
    <property type="match status" value="1"/>
</dbReference>
<dbReference type="PANTHER" id="PTHR42709">
    <property type="entry name" value="ALKALINE PHOSPHATASE LIKE PROTEIN"/>
    <property type="match status" value="1"/>
</dbReference>
<organism evidence="3 4">
    <name type="scientific">Luteitalea pratensis</name>
    <dbReference type="NCBI Taxonomy" id="1855912"/>
    <lineage>
        <taxon>Bacteria</taxon>
        <taxon>Pseudomonadati</taxon>
        <taxon>Acidobacteriota</taxon>
        <taxon>Vicinamibacteria</taxon>
        <taxon>Vicinamibacterales</taxon>
        <taxon>Vicinamibacteraceae</taxon>
        <taxon>Luteitalea</taxon>
    </lineage>
</organism>
<dbReference type="InterPro" id="IPR051311">
    <property type="entry name" value="DedA_domain"/>
</dbReference>
<keyword evidence="1" id="KW-1133">Transmembrane helix</keyword>
<proteinExistence type="predicted"/>
<feature type="transmembrane region" description="Helical" evidence="1">
    <location>
        <begin position="172"/>
        <end position="190"/>
    </location>
</feature>
<evidence type="ECO:0000313" key="3">
    <source>
        <dbReference type="EMBL" id="AMY10171.1"/>
    </source>
</evidence>
<dbReference type="Proteomes" id="UP000076079">
    <property type="component" value="Chromosome"/>
</dbReference>
<sequence length="201" mass="21772">MSKVVAAIKSFALTLGAPGLFLVALLDSSFLSLPQVPDLLLIFMVTRHPSLWLVYALMTTAGSIAGCVGMYLLARKGGERVLRKMVSAERMERGRATFQKWGLLAVLVPSILPPPAPFKLFVLLAGVVQIPLWEFVAAIGLGRGFRYGLEALLARWYGQQAMTFIDKNLRPVSLALAAVLILGGVAYAVLRQRRAQHAGAV</sequence>
<reference evidence="4" key="2">
    <citation type="submission" date="2016-04" db="EMBL/GenBank/DDBJ databases">
        <title>First Complete Genome Sequence of a Subdivision 6 Acidobacterium.</title>
        <authorList>
            <person name="Huang S."/>
            <person name="Vieira S."/>
            <person name="Bunk B."/>
            <person name="Riedel T."/>
            <person name="Sproeer C."/>
            <person name="Overmann J."/>
        </authorList>
    </citation>
    <scope>NUCLEOTIDE SEQUENCE [LARGE SCALE GENOMIC DNA]</scope>
    <source>
        <strain evidence="4">DSM 100886 HEG_-6_39</strain>
    </source>
</reference>
<dbReference type="InterPro" id="IPR032816">
    <property type="entry name" value="VTT_dom"/>
</dbReference>
<dbReference type="OrthoDB" id="118840at2"/>
<feature type="domain" description="VTT" evidence="2">
    <location>
        <begin position="52"/>
        <end position="147"/>
    </location>
</feature>
<feature type="transmembrane region" description="Helical" evidence="1">
    <location>
        <begin position="50"/>
        <end position="74"/>
    </location>
</feature>
<protein>
    <submittedName>
        <fullName evidence="3">SNARE associated Golgi protein</fullName>
    </submittedName>
</protein>
<gene>
    <name evidence="3" type="ORF">LuPra_03400</name>
</gene>
<keyword evidence="1" id="KW-0812">Transmembrane</keyword>
<name>A0A143PP27_LUTPR</name>
<dbReference type="STRING" id="1855912.LuPra_03400"/>
<keyword evidence="4" id="KW-1185">Reference proteome</keyword>
<evidence type="ECO:0000313" key="4">
    <source>
        <dbReference type="Proteomes" id="UP000076079"/>
    </source>
</evidence>
<dbReference type="KEGG" id="abac:LuPra_03400"/>
<dbReference type="RefSeq" id="WP_110171837.1">
    <property type="nucleotide sequence ID" value="NZ_CP015136.1"/>
</dbReference>
<dbReference type="AlphaFoldDB" id="A0A143PP27"/>
<keyword evidence="1" id="KW-0472">Membrane</keyword>
<accession>A0A143PP27</accession>
<dbReference type="EMBL" id="CP015136">
    <property type="protein sequence ID" value="AMY10171.1"/>
    <property type="molecule type" value="Genomic_DNA"/>
</dbReference>
<evidence type="ECO:0000256" key="1">
    <source>
        <dbReference type="SAM" id="Phobius"/>
    </source>
</evidence>